<evidence type="ECO:0000256" key="3">
    <source>
        <dbReference type="ARBA" id="ARBA00022729"/>
    </source>
</evidence>
<evidence type="ECO:0000313" key="8">
    <source>
        <dbReference type="Proteomes" id="UP000321548"/>
    </source>
</evidence>
<dbReference type="PANTHER" id="PTHR38776:SF1">
    <property type="entry name" value="MLTA-INTERACTING PROTEIN-RELATED"/>
    <property type="match status" value="1"/>
</dbReference>
<comment type="caution">
    <text evidence="7">The sequence shown here is derived from an EMBL/GenBank/DDBJ whole genome shotgun (WGS) entry which is preliminary data.</text>
</comment>
<name>A0A5C8P5U2_9BURK</name>
<evidence type="ECO:0000256" key="2">
    <source>
        <dbReference type="ARBA" id="ARBA00005722"/>
    </source>
</evidence>
<comment type="subcellular location">
    <subcellularLocation>
        <location evidence="1">Cell outer membrane</location>
    </subcellularLocation>
</comment>
<evidence type="ECO:0000256" key="6">
    <source>
        <dbReference type="SAM" id="SignalP"/>
    </source>
</evidence>
<dbReference type="Pfam" id="PF06629">
    <property type="entry name" value="MipA"/>
    <property type="match status" value="1"/>
</dbReference>
<keyword evidence="5" id="KW-0998">Cell outer membrane</keyword>
<dbReference type="Proteomes" id="UP000321548">
    <property type="component" value="Unassembled WGS sequence"/>
</dbReference>
<reference evidence="7 8" key="1">
    <citation type="submission" date="2019-06" db="EMBL/GenBank/DDBJ databases">
        <title>Quisquiliibacterium sp. nov., isolated from a maize field.</title>
        <authorList>
            <person name="Lin S.-Y."/>
            <person name="Tsai C.-F."/>
            <person name="Young C.-C."/>
        </authorList>
    </citation>
    <scope>NUCLEOTIDE SEQUENCE [LARGE SCALE GENOMIC DNA]</scope>
    <source>
        <strain evidence="7 8">CC-CFT501</strain>
    </source>
</reference>
<evidence type="ECO:0000313" key="7">
    <source>
        <dbReference type="EMBL" id="TXL68595.1"/>
    </source>
</evidence>
<feature type="chain" id="PRO_5022764900" evidence="6">
    <location>
        <begin position="28"/>
        <end position="275"/>
    </location>
</feature>
<dbReference type="EMBL" id="VDUY01000001">
    <property type="protein sequence ID" value="TXL68595.1"/>
    <property type="molecule type" value="Genomic_DNA"/>
</dbReference>
<evidence type="ECO:0000256" key="4">
    <source>
        <dbReference type="ARBA" id="ARBA00023136"/>
    </source>
</evidence>
<keyword evidence="8" id="KW-1185">Reference proteome</keyword>
<evidence type="ECO:0000256" key="1">
    <source>
        <dbReference type="ARBA" id="ARBA00004442"/>
    </source>
</evidence>
<dbReference type="OrthoDB" id="8562138at2"/>
<feature type="signal peptide" evidence="6">
    <location>
        <begin position="1"/>
        <end position="27"/>
    </location>
</feature>
<dbReference type="PANTHER" id="PTHR38776">
    <property type="entry name" value="MLTA-INTERACTING PROTEIN-RELATED"/>
    <property type="match status" value="1"/>
</dbReference>
<dbReference type="AlphaFoldDB" id="A0A5C8P5U2"/>
<comment type="similarity">
    <text evidence="2">Belongs to the MipA/OmpV family.</text>
</comment>
<protein>
    <submittedName>
        <fullName evidence="7">MipA/OmpV family protein</fullName>
    </submittedName>
</protein>
<sequence length="275" mass="29915">MRRDRGPLRGLRLACLLALLGAANASAQPFWEAGVGLSAVRLPDYRGSDEAHGYLLPFPYFVYRGERLRVDRGGVVARLFDSERVELDASFTGNISLRSGGNRARAGMPELDPLGEIGPELVVRLVGDRRKRESELSFRLAARAAFALEGGGLSHKGWTASPYLALHLPDAWGSGLDVNASLGLLYGDSRHHDYFYSVAPRFATATRPAYEAPGGYAGIQSQLSFGRRYGNFWFGGFLRMDSLHGASALEDSPLVRSRSYLAGGFGVAWIFAGSR</sequence>
<dbReference type="InterPro" id="IPR010583">
    <property type="entry name" value="MipA"/>
</dbReference>
<accession>A0A5C8P5U2</accession>
<keyword evidence="3 6" id="KW-0732">Signal</keyword>
<gene>
    <name evidence="7" type="ORF">FHP08_02625</name>
</gene>
<dbReference type="RefSeq" id="WP_147702735.1">
    <property type="nucleotide sequence ID" value="NZ_VDUY01000001.1"/>
</dbReference>
<evidence type="ECO:0000256" key="5">
    <source>
        <dbReference type="ARBA" id="ARBA00023237"/>
    </source>
</evidence>
<proteinExistence type="inferred from homology"/>
<dbReference type="GO" id="GO:0009279">
    <property type="term" value="C:cell outer membrane"/>
    <property type="evidence" value="ECO:0007669"/>
    <property type="project" value="UniProtKB-SubCell"/>
</dbReference>
<keyword evidence="4" id="KW-0472">Membrane</keyword>
<organism evidence="7 8">
    <name type="scientific">Zeimonas arvi</name>
    <dbReference type="NCBI Taxonomy" id="2498847"/>
    <lineage>
        <taxon>Bacteria</taxon>
        <taxon>Pseudomonadati</taxon>
        <taxon>Pseudomonadota</taxon>
        <taxon>Betaproteobacteria</taxon>
        <taxon>Burkholderiales</taxon>
        <taxon>Burkholderiaceae</taxon>
        <taxon>Zeimonas</taxon>
    </lineage>
</organism>